<feature type="compositionally biased region" description="Low complexity" evidence="2">
    <location>
        <begin position="1143"/>
        <end position="1165"/>
    </location>
</feature>
<dbReference type="SUPFAM" id="SSF55486">
    <property type="entry name" value="Metalloproteases ('zincins'), catalytic domain"/>
    <property type="match status" value="1"/>
</dbReference>
<evidence type="ECO:0000313" key="5">
    <source>
        <dbReference type="EMBL" id="KAL3806457.1"/>
    </source>
</evidence>
<gene>
    <name evidence="5" type="ORF">ACHAXA_004024</name>
</gene>
<organism evidence="5 6">
    <name type="scientific">Cyclostephanos tholiformis</name>
    <dbReference type="NCBI Taxonomy" id="382380"/>
    <lineage>
        <taxon>Eukaryota</taxon>
        <taxon>Sar</taxon>
        <taxon>Stramenopiles</taxon>
        <taxon>Ochrophyta</taxon>
        <taxon>Bacillariophyta</taxon>
        <taxon>Coscinodiscophyceae</taxon>
        <taxon>Thalassiosirophycidae</taxon>
        <taxon>Stephanodiscales</taxon>
        <taxon>Stephanodiscaceae</taxon>
        <taxon>Cyclostephanos</taxon>
    </lineage>
</organism>
<accession>A0ABD3R1D0</accession>
<feature type="compositionally biased region" description="Polar residues" evidence="2">
    <location>
        <begin position="996"/>
        <end position="1010"/>
    </location>
</feature>
<evidence type="ECO:0000313" key="6">
    <source>
        <dbReference type="Proteomes" id="UP001530377"/>
    </source>
</evidence>
<feature type="compositionally biased region" description="Low complexity" evidence="2">
    <location>
        <begin position="1102"/>
        <end position="1136"/>
    </location>
</feature>
<feature type="compositionally biased region" description="Low complexity" evidence="2">
    <location>
        <begin position="1230"/>
        <end position="1250"/>
    </location>
</feature>
<reference evidence="5 6" key="1">
    <citation type="submission" date="2024-10" db="EMBL/GenBank/DDBJ databases">
        <title>Updated reference genomes for cyclostephanoid diatoms.</title>
        <authorList>
            <person name="Roberts W.R."/>
            <person name="Alverson A.J."/>
        </authorList>
    </citation>
    <scope>NUCLEOTIDE SEQUENCE [LARGE SCALE GENOMIC DNA]</scope>
    <source>
        <strain evidence="5 6">AJA228-03</strain>
    </source>
</reference>
<feature type="compositionally biased region" description="Polar residues" evidence="2">
    <location>
        <begin position="1201"/>
        <end position="1213"/>
    </location>
</feature>
<feature type="signal peptide" evidence="3">
    <location>
        <begin position="1"/>
        <end position="23"/>
    </location>
</feature>
<dbReference type="EMBL" id="JALLPB020000805">
    <property type="protein sequence ID" value="KAL3806457.1"/>
    <property type="molecule type" value="Genomic_DNA"/>
</dbReference>
<feature type="compositionally biased region" description="Gly residues" evidence="2">
    <location>
        <begin position="164"/>
        <end position="173"/>
    </location>
</feature>
<feature type="compositionally biased region" description="Polar residues" evidence="2">
    <location>
        <begin position="1251"/>
        <end position="1266"/>
    </location>
</feature>
<name>A0ABD3R1D0_9STRA</name>
<dbReference type="InterPro" id="IPR008752">
    <property type="entry name" value="Peptidase_M11"/>
</dbReference>
<dbReference type="Gene3D" id="2.60.120.1560">
    <property type="match status" value="2"/>
</dbReference>
<dbReference type="Gene3D" id="3.40.390.10">
    <property type="entry name" value="Collagenase (Catalytic Domain)"/>
    <property type="match status" value="1"/>
</dbReference>
<dbReference type="SMART" id="SM00758">
    <property type="entry name" value="PA14"/>
    <property type="match status" value="2"/>
</dbReference>
<feature type="compositionally biased region" description="Polar residues" evidence="2">
    <location>
        <begin position="1060"/>
        <end position="1101"/>
    </location>
</feature>
<feature type="region of interest" description="Disordered" evidence="2">
    <location>
        <begin position="132"/>
        <end position="178"/>
    </location>
</feature>
<feature type="compositionally biased region" description="Polar residues" evidence="2">
    <location>
        <begin position="1275"/>
        <end position="1286"/>
    </location>
</feature>
<dbReference type="PROSITE" id="PS51820">
    <property type="entry name" value="PA14"/>
    <property type="match status" value="2"/>
</dbReference>
<evidence type="ECO:0000256" key="3">
    <source>
        <dbReference type="SAM" id="SignalP"/>
    </source>
</evidence>
<keyword evidence="1 3" id="KW-0732">Signal</keyword>
<evidence type="ECO:0000259" key="4">
    <source>
        <dbReference type="PROSITE" id="PS51820"/>
    </source>
</evidence>
<feature type="compositionally biased region" description="Polar residues" evidence="2">
    <location>
        <begin position="1019"/>
        <end position="1031"/>
    </location>
</feature>
<feature type="compositionally biased region" description="Low complexity" evidence="2">
    <location>
        <begin position="1214"/>
        <end position="1223"/>
    </location>
</feature>
<feature type="compositionally biased region" description="Low complexity" evidence="2">
    <location>
        <begin position="1172"/>
        <end position="1194"/>
    </location>
</feature>
<sequence length="1286" mass="135912">MHILMNASILALALATHSVVASAKPSSSSSSSSLKRLGIFSGDGTTFVQEESSVRCLMHFVEPYMIDPDADEKSAIVCALDMEYEGDSISGTTYELDVPSFPYGFFDDVEYSKTILTISSASIMRARGGGGAAGVGDKPTNSHGGGVISMKKGATTKKERHGSGGDGGGGLRGSSGERSGMLFDRSRGRRLAQTMGNSSLIVLYAIPLDASNIDRTPSQLANDIFGINETETQDPVNAKSQVLRCSRGQLNYIPACGTPEQSCYSTPLVVNGVLRVPINYNVTGIASGTVKNWVEAEAQKILQSQTPPIDLFSFNQIMHVIPDAADWGGAAAWAYLPGQTSAFRSSYSYRMGVQVHEFGHNIGLHHSGYNAASYADYSCLMGSPSYGDDGPEICWNGAKSWETGWYAADSVDVIPSSTTPFLANLIGVADWSEGSYTPGNHRVVLRIADSTETQKYHIMYNRAKGPNAGVTFAKDQVTVTMGASQQVSWHQTGLGPVISATNKYPVFRKEKFNGGNKWLVIKLCSMTAGTPDTASVMVYLDDGPALNNGFMCPGELPCIDNSGCNDGNFCTLNACVNNTCMPPIDNSANLCPSCGAQTFCNPSGTCDPVCADNNQCTADSCVANTCQNVPIPGCTIPGALLETWLGIGGSSVSDLTSNAAYQSPPNQVMDIVGSLAAPVDRADNFGARLKTYLTPPATGTYTFYVASDDSSELWLSTDKNPANKKKIAWVNGWTKPQVWTTYTTQKSSLINLTAGSFYYLEALYKEGGGGDHLSIAWESTNAGVPRSVINGSYFFEEPPVPCTSNEHCLSTNPCNSGQCDLASTLCKYTPIAGCENGAKLETWLGISGSSLSSLTTNARFPNFPDSTIIVRDFLETPTNRADNYGARLQTYITPPVTCNYTFYIASDDAGELYLSNNTDTNNKVLIANIALWAGPRDWKKYSTQKSKPVTLEKGKLYFMEALHKEGGGGDNLAIAWECLDQNIALGVIGTMYTSVSLPDSTRTPTNSPSKGPTKAPTYRPSSSPTVQPTSAPTNRPSLSPTSTPTTANPIQNPTFPPSHAPTNQPSQSPSFAPSTAAPTQNLTFPPTHAPTNQPSLSPSSAPTTVNPTETSSSPPTSAPTNTPSLSPSSAPTTAKPTFPPTHAPTNQPSLSPSSVPTTVHPTETPSSPPTNAPTNTPSLSPSSAPTTANPTQNPTFPPTHAPTNQPSLSPTSAPTTVNPTKTPSSPPTNVPTRAPSSSPSFAPTTKKPTASPISKPSSVPTNSPTMIPTRKPTSKPLSTNSFGCSL</sequence>
<dbReference type="Proteomes" id="UP001530377">
    <property type="component" value="Unassembled WGS sequence"/>
</dbReference>
<dbReference type="InterPro" id="IPR011658">
    <property type="entry name" value="PA14_dom"/>
</dbReference>
<dbReference type="PANTHER" id="PTHR46769:SF2">
    <property type="entry name" value="FIBROCYSTIN-L ISOFORM 2 PRECURSOR-RELATED"/>
    <property type="match status" value="1"/>
</dbReference>
<protein>
    <recommendedName>
        <fullName evidence="4">PA14 domain-containing protein</fullName>
    </recommendedName>
</protein>
<comment type="caution">
    <text evidence="5">The sequence shown here is derived from an EMBL/GenBank/DDBJ whole genome shotgun (WGS) entry which is preliminary data.</text>
</comment>
<dbReference type="InterPro" id="IPR024079">
    <property type="entry name" value="MetalloPept_cat_dom_sf"/>
</dbReference>
<dbReference type="PANTHER" id="PTHR46769">
    <property type="entry name" value="POLYCYSTIC KIDNEY AND HEPATIC DISEASE 1 (AUTOSOMAL RECESSIVE)-LIKE 1"/>
    <property type="match status" value="1"/>
</dbReference>
<evidence type="ECO:0000256" key="2">
    <source>
        <dbReference type="SAM" id="MobiDB-lite"/>
    </source>
</evidence>
<dbReference type="InterPro" id="IPR052387">
    <property type="entry name" value="Fibrocystin"/>
</dbReference>
<proteinExistence type="predicted"/>
<dbReference type="Pfam" id="PF07691">
    <property type="entry name" value="PA14"/>
    <property type="match status" value="2"/>
</dbReference>
<dbReference type="SUPFAM" id="SSF56988">
    <property type="entry name" value="Anthrax protective antigen"/>
    <property type="match status" value="2"/>
</dbReference>
<dbReference type="InterPro" id="IPR037524">
    <property type="entry name" value="PA14/GLEYA"/>
</dbReference>
<feature type="domain" description="PA14" evidence="4">
    <location>
        <begin position="833"/>
        <end position="991"/>
    </location>
</feature>
<keyword evidence="6" id="KW-1185">Reference proteome</keyword>
<feature type="chain" id="PRO_5044893578" description="PA14 domain-containing protein" evidence="3">
    <location>
        <begin position="24"/>
        <end position="1286"/>
    </location>
</feature>
<feature type="region of interest" description="Disordered" evidence="2">
    <location>
        <begin position="996"/>
        <end position="1286"/>
    </location>
</feature>
<evidence type="ECO:0000256" key="1">
    <source>
        <dbReference type="ARBA" id="ARBA00022729"/>
    </source>
</evidence>
<feature type="compositionally biased region" description="Low complexity" evidence="2">
    <location>
        <begin position="1032"/>
        <end position="1049"/>
    </location>
</feature>
<dbReference type="Pfam" id="PF05548">
    <property type="entry name" value="Peptidase_M11"/>
    <property type="match status" value="1"/>
</dbReference>
<feature type="domain" description="PA14" evidence="4">
    <location>
        <begin position="634"/>
        <end position="793"/>
    </location>
</feature>